<dbReference type="InterPro" id="IPR004088">
    <property type="entry name" value="KH_dom_type_1"/>
</dbReference>
<name>A0A815LPA8_ADIRI</name>
<dbReference type="PANTHER" id="PTHR13360:SF1">
    <property type="entry name" value="ACTIVATING SIGNAL COINTEGRATOR 1 COMPLEX SUBUNIT 1"/>
    <property type="match status" value="1"/>
</dbReference>
<dbReference type="GO" id="GO:0006355">
    <property type="term" value="P:regulation of DNA-templated transcription"/>
    <property type="evidence" value="ECO:0007669"/>
    <property type="project" value="TreeGrafter"/>
</dbReference>
<dbReference type="GO" id="GO:0006307">
    <property type="term" value="P:DNA alkylation repair"/>
    <property type="evidence" value="ECO:0007669"/>
    <property type="project" value="InterPro"/>
</dbReference>
<dbReference type="InterPro" id="IPR004087">
    <property type="entry name" value="KH_dom"/>
</dbReference>
<dbReference type="Pfam" id="PF10469">
    <property type="entry name" value="AKAP7_NLS"/>
    <property type="match status" value="1"/>
</dbReference>
<protein>
    <recommendedName>
        <fullName evidence="3">K Homology domain-containing protein</fullName>
    </recommendedName>
</protein>
<dbReference type="InterPro" id="IPR009210">
    <property type="entry name" value="ASCC1"/>
</dbReference>
<dbReference type="InterPro" id="IPR036612">
    <property type="entry name" value="KH_dom_type_1_sf"/>
</dbReference>
<feature type="region of interest" description="Disordered" evidence="2">
    <location>
        <begin position="35"/>
        <end position="103"/>
    </location>
</feature>
<evidence type="ECO:0000313" key="5">
    <source>
        <dbReference type="Proteomes" id="UP000663852"/>
    </source>
</evidence>
<dbReference type="InterPro" id="IPR019510">
    <property type="entry name" value="AKAP7-like_phosphoesterase"/>
</dbReference>
<evidence type="ECO:0000256" key="1">
    <source>
        <dbReference type="PROSITE-ProRule" id="PRU00117"/>
    </source>
</evidence>
<proteinExistence type="predicted"/>
<accession>A0A815LPA8</accession>
<dbReference type="Gene3D" id="3.90.1140.10">
    <property type="entry name" value="Cyclic phosphodiesterase"/>
    <property type="match status" value="1"/>
</dbReference>
<dbReference type="GO" id="GO:0005634">
    <property type="term" value="C:nucleus"/>
    <property type="evidence" value="ECO:0007669"/>
    <property type="project" value="TreeGrafter"/>
</dbReference>
<dbReference type="SUPFAM" id="SSF54791">
    <property type="entry name" value="Eukaryotic type KH-domain (KH-domain type I)"/>
    <property type="match status" value="1"/>
</dbReference>
<dbReference type="PIRSF" id="PIRSF027019">
    <property type="entry name" value="Euk_LigT"/>
    <property type="match status" value="1"/>
</dbReference>
<reference evidence="4" key="1">
    <citation type="submission" date="2021-02" db="EMBL/GenBank/DDBJ databases">
        <authorList>
            <person name="Nowell W R."/>
        </authorList>
    </citation>
    <scope>NUCLEOTIDE SEQUENCE</scope>
</reference>
<dbReference type="GO" id="GO:0003723">
    <property type="term" value="F:RNA binding"/>
    <property type="evidence" value="ECO:0007669"/>
    <property type="project" value="UniProtKB-UniRule"/>
</dbReference>
<dbReference type="CDD" id="cd22419">
    <property type="entry name" value="KH-I_ASCC1"/>
    <property type="match status" value="1"/>
</dbReference>
<sequence>MSTSSILRPEILVIGNRSYRINPSSLPSLESIETQQHEVYREEDESDYQVNNVLDTNNNDDDDDDDDEPSCKTQGKRTTVESENKPQTARENKPSREEDEDDDNTIYYLAKENMYVCGMDIAPAFYGVLIGKNAEAKQKLEQDTNTQIFFPRRDETGLVKIRSRTKANVRTARTRIEIAIDRSRQMQPFTHFLSIPLCQSPSAGQFKEKYEEFKKNVLEQCAEERGITNELFQQASKLHLTIGTFVLLSKSEINYVKDTLNECTKILLKQFMPTDKERFIVQVKGLEFMNDDPSFVDVLYAKLQLVDQANSNRLQTFLDRLNEELQSTGLMKQKFERLKLHITLMNSLLRRDDSGLLEAQKTSRGRVKNQERESFDAKKILRLFGQFDFGQIELNELQLNIMHQPDRQAGYYGRESKIVLKPTK</sequence>
<comment type="caution">
    <text evidence="4">The sequence shown here is derived from an EMBL/GenBank/DDBJ whole genome shotgun (WGS) entry which is preliminary data.</text>
</comment>
<dbReference type="InterPro" id="IPR047538">
    <property type="entry name" value="KH-I_ASCC1"/>
</dbReference>
<dbReference type="EMBL" id="CAJNOJ010000339">
    <property type="protein sequence ID" value="CAF1406889.1"/>
    <property type="molecule type" value="Genomic_DNA"/>
</dbReference>
<dbReference type="PROSITE" id="PS50084">
    <property type="entry name" value="KH_TYPE_1"/>
    <property type="match status" value="1"/>
</dbReference>
<dbReference type="Proteomes" id="UP000663852">
    <property type="component" value="Unassembled WGS sequence"/>
</dbReference>
<dbReference type="PANTHER" id="PTHR13360">
    <property type="entry name" value="ACTIVATING SIGNAL COINTEGRATOR 1 COMPLEX SUBUNIT 1"/>
    <property type="match status" value="1"/>
</dbReference>
<evidence type="ECO:0000313" key="4">
    <source>
        <dbReference type="EMBL" id="CAF1406889.1"/>
    </source>
</evidence>
<feature type="compositionally biased region" description="Basic and acidic residues" evidence="2">
    <location>
        <begin position="78"/>
        <end position="96"/>
    </location>
</feature>
<feature type="compositionally biased region" description="Acidic residues" evidence="2">
    <location>
        <begin position="58"/>
        <end position="68"/>
    </location>
</feature>
<dbReference type="AlphaFoldDB" id="A0A815LPA8"/>
<organism evidence="4 5">
    <name type="scientific">Adineta ricciae</name>
    <name type="common">Rotifer</name>
    <dbReference type="NCBI Taxonomy" id="249248"/>
    <lineage>
        <taxon>Eukaryota</taxon>
        <taxon>Metazoa</taxon>
        <taxon>Spiralia</taxon>
        <taxon>Gnathifera</taxon>
        <taxon>Rotifera</taxon>
        <taxon>Eurotatoria</taxon>
        <taxon>Bdelloidea</taxon>
        <taxon>Adinetida</taxon>
        <taxon>Adinetidae</taxon>
        <taxon>Adineta</taxon>
    </lineage>
</organism>
<dbReference type="Gene3D" id="3.30.1370.10">
    <property type="entry name" value="K Homology domain, type 1"/>
    <property type="match status" value="1"/>
</dbReference>
<evidence type="ECO:0000256" key="2">
    <source>
        <dbReference type="SAM" id="MobiDB-lite"/>
    </source>
</evidence>
<feature type="domain" description="K Homology" evidence="3">
    <location>
        <begin position="113"/>
        <end position="181"/>
    </location>
</feature>
<dbReference type="OrthoDB" id="277832at2759"/>
<gene>
    <name evidence="4" type="ORF">EDS130_LOCUS36425</name>
</gene>
<dbReference type="SMART" id="SM00322">
    <property type="entry name" value="KH"/>
    <property type="match status" value="1"/>
</dbReference>
<evidence type="ECO:0000259" key="3">
    <source>
        <dbReference type="SMART" id="SM00322"/>
    </source>
</evidence>
<keyword evidence="1" id="KW-0694">RNA-binding</keyword>
<dbReference type="Pfam" id="PF00013">
    <property type="entry name" value="KH_1"/>
    <property type="match status" value="1"/>
</dbReference>